<evidence type="ECO:0000256" key="2">
    <source>
        <dbReference type="ARBA" id="ARBA00022679"/>
    </source>
</evidence>
<dbReference type="CDD" id="cd02440">
    <property type="entry name" value="AdoMet_MTases"/>
    <property type="match status" value="1"/>
</dbReference>
<proteinExistence type="predicted"/>
<dbReference type="PANTHER" id="PTHR43464">
    <property type="entry name" value="METHYLTRANSFERASE"/>
    <property type="match status" value="1"/>
</dbReference>
<dbReference type="EMBL" id="AP025564">
    <property type="protein sequence ID" value="BDE97179.1"/>
    <property type="molecule type" value="Genomic_DNA"/>
</dbReference>
<keyword evidence="3" id="KW-0949">S-adenosyl-L-methionine</keyword>
<organism evidence="5 6">
    <name type="scientific">Raoultibacter timonensis</name>
    <dbReference type="NCBI Taxonomy" id="1907662"/>
    <lineage>
        <taxon>Bacteria</taxon>
        <taxon>Bacillati</taxon>
        <taxon>Actinomycetota</taxon>
        <taxon>Coriobacteriia</taxon>
        <taxon>Eggerthellales</taxon>
        <taxon>Eggerthellaceae</taxon>
        <taxon>Raoultibacter</taxon>
    </lineage>
</organism>
<evidence type="ECO:0000256" key="3">
    <source>
        <dbReference type="ARBA" id="ARBA00022691"/>
    </source>
</evidence>
<keyword evidence="6" id="KW-1185">Reference proteome</keyword>
<dbReference type="Pfam" id="PF13847">
    <property type="entry name" value="Methyltransf_31"/>
    <property type="match status" value="1"/>
</dbReference>
<reference evidence="5 6" key="1">
    <citation type="submission" date="2022-01" db="EMBL/GenBank/DDBJ databases">
        <title>Novel bile acid biosynthetic pathways are enriched in the microbiome of centenarians.</title>
        <authorList>
            <person name="Sato Y."/>
            <person name="Atarashi K."/>
            <person name="Plichta R.D."/>
            <person name="Arai Y."/>
            <person name="Sasajima S."/>
            <person name="Kearney M.S."/>
            <person name="Suda W."/>
            <person name="Takeshita K."/>
            <person name="Sasaki T."/>
            <person name="Okamoto S."/>
            <person name="Skelly N.A."/>
            <person name="Okamura Y."/>
            <person name="Vlamakis H."/>
            <person name="Li Y."/>
            <person name="Tanoue T."/>
            <person name="Takei H."/>
            <person name="Nittono H."/>
            <person name="Narushima S."/>
            <person name="Irie J."/>
            <person name="Itoh H."/>
            <person name="Moriya K."/>
            <person name="Sugiura Y."/>
            <person name="Suematsu M."/>
            <person name="Moritoki N."/>
            <person name="Shibata S."/>
            <person name="Littman R.D."/>
            <person name="Fischbach A.M."/>
            <person name="Uwamino Y."/>
            <person name="Inoue T."/>
            <person name="Honda A."/>
            <person name="Hattori M."/>
            <person name="Murai T."/>
            <person name="Xavier J.R."/>
            <person name="Hirose N."/>
            <person name="Honda K."/>
        </authorList>
    </citation>
    <scope>NUCLEOTIDE SEQUENCE [LARGE SCALE GENOMIC DNA]</scope>
    <source>
        <strain evidence="5 6">CE91-St30</strain>
    </source>
</reference>
<sequence length="256" mass="28000">MDTKTEQNLAASMTADTTVIIPYLAYLLQDFWELGSSPDDMVELLADHVPAGERQRALDLGCGKGAVAIALAKRLAMRVKGIDAIPEFIGQARSAAIREGVSDRCSFEIGDITVRVLSETGYDCTVYGAVGPVLGEPEAMLAALRKTLRNGGHLLLDDAYANDDDTAAPYPTLDAWNSLFENAGFEIVACRPSTDSATDYDKEMGWIAQRVDELSSMHPEQADLFAHYLKAQRGEYDELLNDIVGATWLLRARSHR</sequence>
<dbReference type="Proteomes" id="UP001320544">
    <property type="component" value="Chromosome"/>
</dbReference>
<dbReference type="Gene3D" id="3.40.50.150">
    <property type="entry name" value="Vaccinia Virus protein VP39"/>
    <property type="match status" value="1"/>
</dbReference>
<evidence type="ECO:0000259" key="4">
    <source>
        <dbReference type="Pfam" id="PF13847"/>
    </source>
</evidence>
<keyword evidence="1" id="KW-0489">Methyltransferase</keyword>
<dbReference type="SUPFAM" id="SSF53335">
    <property type="entry name" value="S-adenosyl-L-methionine-dependent methyltransferases"/>
    <property type="match status" value="1"/>
</dbReference>
<accession>A0ABM7WLE0</accession>
<dbReference type="RefSeq" id="WP_244386329.1">
    <property type="nucleotide sequence ID" value="NZ_AP025564.1"/>
</dbReference>
<evidence type="ECO:0000256" key="1">
    <source>
        <dbReference type="ARBA" id="ARBA00022603"/>
    </source>
</evidence>
<gene>
    <name evidence="5" type="ORF">CE91St30_25120</name>
</gene>
<evidence type="ECO:0000313" key="6">
    <source>
        <dbReference type="Proteomes" id="UP001320544"/>
    </source>
</evidence>
<keyword evidence="2" id="KW-0808">Transferase</keyword>
<protein>
    <recommendedName>
        <fullName evidence="4">Methyltransferase domain-containing protein</fullName>
    </recommendedName>
</protein>
<dbReference type="InterPro" id="IPR025714">
    <property type="entry name" value="Methyltranfer_dom"/>
</dbReference>
<evidence type="ECO:0000313" key="5">
    <source>
        <dbReference type="EMBL" id="BDE97179.1"/>
    </source>
</evidence>
<name>A0ABM7WLE0_9ACTN</name>
<dbReference type="InterPro" id="IPR029063">
    <property type="entry name" value="SAM-dependent_MTases_sf"/>
</dbReference>
<feature type="domain" description="Methyltransferase" evidence="4">
    <location>
        <begin position="56"/>
        <end position="162"/>
    </location>
</feature>
<dbReference type="PANTHER" id="PTHR43464:SF19">
    <property type="entry name" value="UBIQUINONE BIOSYNTHESIS O-METHYLTRANSFERASE, MITOCHONDRIAL"/>
    <property type="match status" value="1"/>
</dbReference>